<dbReference type="Proteomes" id="UP001430953">
    <property type="component" value="Unassembled WGS sequence"/>
</dbReference>
<keyword evidence="2" id="KW-1185">Reference proteome</keyword>
<evidence type="ECO:0000313" key="1">
    <source>
        <dbReference type="EMBL" id="KAL0098416.1"/>
    </source>
</evidence>
<organism evidence="1 2">
    <name type="scientific">Cardiocondyla obscurior</name>
    <dbReference type="NCBI Taxonomy" id="286306"/>
    <lineage>
        <taxon>Eukaryota</taxon>
        <taxon>Metazoa</taxon>
        <taxon>Ecdysozoa</taxon>
        <taxon>Arthropoda</taxon>
        <taxon>Hexapoda</taxon>
        <taxon>Insecta</taxon>
        <taxon>Pterygota</taxon>
        <taxon>Neoptera</taxon>
        <taxon>Endopterygota</taxon>
        <taxon>Hymenoptera</taxon>
        <taxon>Apocrita</taxon>
        <taxon>Aculeata</taxon>
        <taxon>Formicoidea</taxon>
        <taxon>Formicidae</taxon>
        <taxon>Myrmicinae</taxon>
        <taxon>Cardiocondyla</taxon>
    </lineage>
</organism>
<gene>
    <name evidence="1" type="ORF">PUN28_020372</name>
</gene>
<dbReference type="EMBL" id="JADYXP020000071">
    <property type="protein sequence ID" value="KAL0098416.1"/>
    <property type="molecule type" value="Genomic_DNA"/>
</dbReference>
<reference evidence="1 2" key="1">
    <citation type="submission" date="2023-03" db="EMBL/GenBank/DDBJ databases">
        <title>High recombination rates correlate with genetic variation in Cardiocondyla obscurior ants.</title>
        <authorList>
            <person name="Errbii M."/>
        </authorList>
    </citation>
    <scope>NUCLEOTIDE SEQUENCE [LARGE SCALE GENOMIC DNA]</scope>
    <source>
        <strain evidence="1">Alpha-2009</strain>
        <tissue evidence="1">Whole body</tissue>
    </source>
</reference>
<proteinExistence type="predicted"/>
<dbReference type="AlphaFoldDB" id="A0AAW2E830"/>
<evidence type="ECO:0000313" key="2">
    <source>
        <dbReference type="Proteomes" id="UP001430953"/>
    </source>
</evidence>
<comment type="caution">
    <text evidence="1">The sequence shown here is derived from an EMBL/GenBank/DDBJ whole genome shotgun (WGS) entry which is preliminary data.</text>
</comment>
<protein>
    <submittedName>
        <fullName evidence="1">Uncharacterized protein</fullName>
    </submittedName>
</protein>
<sequence length="139" mass="16281">MCSPCRSVPQPTNNTRDIALLNSTHTFTKWLDTGRCVHKVYRRHRETRDNYCLTCALDADRLKINFVFVTGHYLCLGSSHDSPRCYNCRIVLEISELYQDCDYCRLVRRDFSRYLTLSGDRVYLQNSPVEIFIETLTTV</sequence>
<name>A0AAW2E830_9HYME</name>
<accession>A0AAW2E830</accession>